<feature type="transmembrane region" description="Helical" evidence="2">
    <location>
        <begin position="95"/>
        <end position="120"/>
    </location>
</feature>
<gene>
    <name evidence="4" type="ORF">EUGRSUZ_D00169</name>
</gene>
<dbReference type="InParanoid" id="A0A059CBX9"/>
<evidence type="ECO:0000256" key="1">
    <source>
        <dbReference type="SAM" id="MobiDB-lite"/>
    </source>
</evidence>
<feature type="compositionally biased region" description="Pro residues" evidence="1">
    <location>
        <begin position="132"/>
        <end position="150"/>
    </location>
</feature>
<feature type="compositionally biased region" description="Low complexity" evidence="1">
    <location>
        <begin position="53"/>
        <end position="68"/>
    </location>
</feature>
<feature type="region of interest" description="Disordered" evidence="1">
    <location>
        <begin position="26"/>
        <end position="82"/>
    </location>
</feature>
<keyword evidence="3" id="KW-0732">Signal</keyword>
<evidence type="ECO:0000256" key="2">
    <source>
        <dbReference type="SAM" id="Phobius"/>
    </source>
</evidence>
<feature type="region of interest" description="Disordered" evidence="1">
    <location>
        <begin position="127"/>
        <end position="159"/>
    </location>
</feature>
<dbReference type="PANTHER" id="PTHR37189:SF4">
    <property type="entry name" value="TRANSMEMBRANE PROTEIN"/>
    <property type="match status" value="1"/>
</dbReference>
<proteinExistence type="predicted"/>
<feature type="chain" id="PRO_5001569567" evidence="3">
    <location>
        <begin position="27"/>
        <end position="159"/>
    </location>
</feature>
<sequence>MACSRGIYALLALCVLFSTDVTQSESRELRPSDHGLQFQDPPPAGAKPPQETASFFGGPPSVSSPAVPLLNGTNSSDDPWWRGAGRGRRDHVRGVLLLASIVCGIAGASLLFAAGLAFLFKFRKERSAGAAAPPPPPPPPQPPLLLPPPASGQSGDCKK</sequence>
<reference evidence="4" key="1">
    <citation type="submission" date="2013-07" db="EMBL/GenBank/DDBJ databases">
        <title>The genome of Eucalyptus grandis.</title>
        <authorList>
            <person name="Schmutz J."/>
            <person name="Hayes R."/>
            <person name="Myburg A."/>
            <person name="Tuskan G."/>
            <person name="Grattapaglia D."/>
            <person name="Rokhsar D.S."/>
        </authorList>
    </citation>
    <scope>NUCLEOTIDE SEQUENCE</scope>
    <source>
        <tissue evidence="4">Leaf extractions</tissue>
    </source>
</reference>
<dbReference type="OMA" id="FRYRNQS"/>
<protein>
    <submittedName>
        <fullName evidence="4">Uncharacterized protein</fullName>
    </submittedName>
</protein>
<keyword evidence="2" id="KW-1133">Transmembrane helix</keyword>
<dbReference type="PANTHER" id="PTHR37189">
    <property type="entry name" value="CONCANAVALIN A-LIKE LECTIN/GLUCANASE DOMAIN-CONTAINING PROTEIN-RELATED"/>
    <property type="match status" value="1"/>
</dbReference>
<dbReference type="Gramene" id="KCW75769">
    <property type="protein sequence ID" value="KCW75769"/>
    <property type="gene ID" value="EUGRSUZ_D00169"/>
</dbReference>
<organism evidence="4">
    <name type="scientific">Eucalyptus grandis</name>
    <name type="common">Flooded gum</name>
    <dbReference type="NCBI Taxonomy" id="71139"/>
    <lineage>
        <taxon>Eukaryota</taxon>
        <taxon>Viridiplantae</taxon>
        <taxon>Streptophyta</taxon>
        <taxon>Embryophyta</taxon>
        <taxon>Tracheophyta</taxon>
        <taxon>Spermatophyta</taxon>
        <taxon>Magnoliopsida</taxon>
        <taxon>eudicotyledons</taxon>
        <taxon>Gunneridae</taxon>
        <taxon>Pentapetalae</taxon>
        <taxon>rosids</taxon>
        <taxon>malvids</taxon>
        <taxon>Myrtales</taxon>
        <taxon>Myrtaceae</taxon>
        <taxon>Myrtoideae</taxon>
        <taxon>Eucalypteae</taxon>
        <taxon>Eucalyptus</taxon>
    </lineage>
</organism>
<accession>A0A059CBX9</accession>
<keyword evidence="2" id="KW-0472">Membrane</keyword>
<feature type="signal peptide" evidence="3">
    <location>
        <begin position="1"/>
        <end position="26"/>
    </location>
</feature>
<name>A0A059CBX9_EUCGR</name>
<keyword evidence="2" id="KW-0812">Transmembrane</keyword>
<dbReference type="eggNOG" id="ENOG502S9TP">
    <property type="taxonomic scope" value="Eukaryota"/>
</dbReference>
<evidence type="ECO:0000313" key="4">
    <source>
        <dbReference type="EMBL" id="KCW75769.1"/>
    </source>
</evidence>
<dbReference type="FunCoup" id="A0A059CBX9">
    <property type="interactions" value="27"/>
</dbReference>
<evidence type="ECO:0000256" key="3">
    <source>
        <dbReference type="SAM" id="SignalP"/>
    </source>
</evidence>
<dbReference type="EMBL" id="KK198756">
    <property type="protein sequence ID" value="KCW75769.1"/>
    <property type="molecule type" value="Genomic_DNA"/>
</dbReference>
<dbReference type="AlphaFoldDB" id="A0A059CBX9"/>